<dbReference type="Pfam" id="PF08329">
    <property type="entry name" value="ChitinaseA_N"/>
    <property type="match status" value="1"/>
</dbReference>
<name>A0A4V3D8E8_9GAMM</name>
<comment type="caution">
    <text evidence="3">The sequence shown here is derived from an EMBL/GenBank/DDBJ whole genome shotgun (WGS) entry which is preliminary data.</text>
</comment>
<gene>
    <name evidence="3" type="ORF">EV696_101291</name>
</gene>
<dbReference type="AlphaFoldDB" id="A0A4V3D8E8"/>
<feature type="domain" description="Chitinase A N-terminal" evidence="2">
    <location>
        <begin position="20"/>
        <end position="125"/>
    </location>
</feature>
<dbReference type="EMBL" id="SNYM01000001">
    <property type="protein sequence ID" value="TDQ51317.1"/>
    <property type="molecule type" value="Genomic_DNA"/>
</dbReference>
<evidence type="ECO:0000313" key="4">
    <source>
        <dbReference type="Proteomes" id="UP000295375"/>
    </source>
</evidence>
<dbReference type="GO" id="GO:0004568">
    <property type="term" value="F:chitinase activity"/>
    <property type="evidence" value="ECO:0007669"/>
    <property type="project" value="InterPro"/>
</dbReference>
<dbReference type="InterPro" id="IPR014756">
    <property type="entry name" value="Ig_E-set"/>
</dbReference>
<dbReference type="Proteomes" id="UP000295375">
    <property type="component" value="Unassembled WGS sequence"/>
</dbReference>
<evidence type="ECO:0000256" key="1">
    <source>
        <dbReference type="SAM" id="SignalP"/>
    </source>
</evidence>
<dbReference type="SUPFAM" id="SSF81296">
    <property type="entry name" value="E set domains"/>
    <property type="match status" value="1"/>
</dbReference>
<accession>A0A4V3D8E8</accession>
<evidence type="ECO:0000313" key="3">
    <source>
        <dbReference type="EMBL" id="TDQ51317.1"/>
    </source>
</evidence>
<dbReference type="RefSeq" id="WP_157591463.1">
    <property type="nucleotide sequence ID" value="NZ_CP037953.1"/>
</dbReference>
<keyword evidence="4" id="KW-1185">Reference proteome</keyword>
<protein>
    <submittedName>
        <fullName evidence="3">Chitinase A-like protein</fullName>
    </submittedName>
</protein>
<dbReference type="Gene3D" id="2.60.40.10">
    <property type="entry name" value="Immunoglobulins"/>
    <property type="match status" value="1"/>
</dbReference>
<dbReference type="InterPro" id="IPR013540">
    <property type="entry name" value="ChitinaseA_N"/>
</dbReference>
<sequence>MKKSVLSLVASMLLANASFSAPATPVITNATGMTKFSWVLIHAPVSFLVPSRTTSADGTASFQWNAVSGATYYQVRLFVNGVWSEWQSVGSNTYFNAINADGNIGFEVRACDSSGCSAGAGTTVITSAWKNLGVCDPRTNQQTQICVNSNYCTLNSQRTVSGNCGQSVDCG</sequence>
<keyword evidence="1" id="KW-0732">Signal</keyword>
<dbReference type="InterPro" id="IPR013783">
    <property type="entry name" value="Ig-like_fold"/>
</dbReference>
<proteinExistence type="predicted"/>
<feature type="signal peptide" evidence="1">
    <location>
        <begin position="1"/>
        <end position="23"/>
    </location>
</feature>
<evidence type="ECO:0000259" key="2">
    <source>
        <dbReference type="Pfam" id="PF08329"/>
    </source>
</evidence>
<organism evidence="3 4">
    <name type="scientific">Permianibacter aggregans</name>
    <dbReference type="NCBI Taxonomy" id="1510150"/>
    <lineage>
        <taxon>Bacteria</taxon>
        <taxon>Pseudomonadati</taxon>
        <taxon>Pseudomonadota</taxon>
        <taxon>Gammaproteobacteria</taxon>
        <taxon>Pseudomonadales</taxon>
        <taxon>Pseudomonadaceae</taxon>
        <taxon>Permianibacter</taxon>
    </lineage>
</organism>
<dbReference type="GO" id="GO:0006032">
    <property type="term" value="P:chitin catabolic process"/>
    <property type="evidence" value="ECO:0007669"/>
    <property type="project" value="InterPro"/>
</dbReference>
<feature type="chain" id="PRO_5020400458" evidence="1">
    <location>
        <begin position="24"/>
        <end position="171"/>
    </location>
</feature>
<reference evidence="3 4" key="1">
    <citation type="submission" date="2019-03" db="EMBL/GenBank/DDBJ databases">
        <title>Genomic Encyclopedia of Type Strains, Phase IV (KMG-IV): sequencing the most valuable type-strain genomes for metagenomic binning, comparative biology and taxonomic classification.</title>
        <authorList>
            <person name="Goeker M."/>
        </authorList>
    </citation>
    <scope>NUCLEOTIDE SEQUENCE [LARGE SCALE GENOMIC DNA]</scope>
    <source>
        <strain evidence="3 4">DSM 103792</strain>
    </source>
</reference>